<evidence type="ECO:0000313" key="2">
    <source>
        <dbReference type="EMBL" id="EPQ57379.1"/>
    </source>
</evidence>
<dbReference type="KEGG" id="gtr:GLOTRDRAFT_92428"/>
<name>S7RVS5_GLOTA</name>
<feature type="region of interest" description="Disordered" evidence="1">
    <location>
        <begin position="149"/>
        <end position="182"/>
    </location>
</feature>
<dbReference type="AlphaFoldDB" id="S7RVS5"/>
<protein>
    <submittedName>
        <fullName evidence="2">Uncharacterized protein</fullName>
    </submittedName>
</protein>
<accession>S7RVS5</accession>
<evidence type="ECO:0000256" key="1">
    <source>
        <dbReference type="SAM" id="MobiDB-lite"/>
    </source>
</evidence>
<gene>
    <name evidence="2" type="ORF">GLOTRDRAFT_92428</name>
</gene>
<dbReference type="HOGENOM" id="CLU_1482123_0_0_1"/>
<dbReference type="RefSeq" id="XP_007864487.1">
    <property type="nucleotide sequence ID" value="XM_007866296.1"/>
</dbReference>
<feature type="compositionally biased region" description="Basic and acidic residues" evidence="1">
    <location>
        <begin position="153"/>
        <end position="162"/>
    </location>
</feature>
<dbReference type="Proteomes" id="UP000030669">
    <property type="component" value="Unassembled WGS sequence"/>
</dbReference>
<sequence>MEKITEFQRAQSSVETVFNLLAVDVESLEIMMNFGGKLAFEQKKVTRTKPTGFYPGTAVEHGLGFPLEVASFVLNGLQYMIFAKVSERRGGGRAASPGLWIFRLILLSAQNHNLMSWPAVMTFPTQATTGDEVESEEGECEKIQEARIMQHKQASDRGEAPKIEAGYENELSGREGIKSGVH</sequence>
<feature type="compositionally biased region" description="Basic and acidic residues" evidence="1">
    <location>
        <begin position="171"/>
        <end position="182"/>
    </location>
</feature>
<reference evidence="2 3" key="1">
    <citation type="journal article" date="2012" name="Science">
        <title>The Paleozoic origin of enzymatic lignin decomposition reconstructed from 31 fungal genomes.</title>
        <authorList>
            <person name="Floudas D."/>
            <person name="Binder M."/>
            <person name="Riley R."/>
            <person name="Barry K."/>
            <person name="Blanchette R.A."/>
            <person name="Henrissat B."/>
            <person name="Martinez A.T."/>
            <person name="Otillar R."/>
            <person name="Spatafora J.W."/>
            <person name="Yadav J.S."/>
            <person name="Aerts A."/>
            <person name="Benoit I."/>
            <person name="Boyd A."/>
            <person name="Carlson A."/>
            <person name="Copeland A."/>
            <person name="Coutinho P.M."/>
            <person name="de Vries R.P."/>
            <person name="Ferreira P."/>
            <person name="Findley K."/>
            <person name="Foster B."/>
            <person name="Gaskell J."/>
            <person name="Glotzer D."/>
            <person name="Gorecki P."/>
            <person name="Heitman J."/>
            <person name="Hesse C."/>
            <person name="Hori C."/>
            <person name="Igarashi K."/>
            <person name="Jurgens J.A."/>
            <person name="Kallen N."/>
            <person name="Kersten P."/>
            <person name="Kohler A."/>
            <person name="Kuees U."/>
            <person name="Kumar T.K.A."/>
            <person name="Kuo A."/>
            <person name="LaButti K."/>
            <person name="Larrondo L.F."/>
            <person name="Lindquist E."/>
            <person name="Ling A."/>
            <person name="Lombard V."/>
            <person name="Lucas S."/>
            <person name="Lundell T."/>
            <person name="Martin R."/>
            <person name="McLaughlin D.J."/>
            <person name="Morgenstern I."/>
            <person name="Morin E."/>
            <person name="Murat C."/>
            <person name="Nagy L.G."/>
            <person name="Nolan M."/>
            <person name="Ohm R.A."/>
            <person name="Patyshakuliyeva A."/>
            <person name="Rokas A."/>
            <person name="Ruiz-Duenas F.J."/>
            <person name="Sabat G."/>
            <person name="Salamov A."/>
            <person name="Samejima M."/>
            <person name="Schmutz J."/>
            <person name="Slot J.C."/>
            <person name="St John F."/>
            <person name="Stenlid J."/>
            <person name="Sun H."/>
            <person name="Sun S."/>
            <person name="Syed K."/>
            <person name="Tsang A."/>
            <person name="Wiebenga A."/>
            <person name="Young D."/>
            <person name="Pisabarro A."/>
            <person name="Eastwood D.C."/>
            <person name="Martin F."/>
            <person name="Cullen D."/>
            <person name="Grigoriev I.V."/>
            <person name="Hibbett D.S."/>
        </authorList>
    </citation>
    <scope>NUCLEOTIDE SEQUENCE [LARGE SCALE GENOMIC DNA]</scope>
    <source>
        <strain evidence="2 3">ATCC 11539</strain>
    </source>
</reference>
<evidence type="ECO:0000313" key="3">
    <source>
        <dbReference type="Proteomes" id="UP000030669"/>
    </source>
</evidence>
<organism evidence="2 3">
    <name type="scientific">Gloeophyllum trabeum (strain ATCC 11539 / FP-39264 / Madison 617)</name>
    <name type="common">Brown rot fungus</name>
    <dbReference type="NCBI Taxonomy" id="670483"/>
    <lineage>
        <taxon>Eukaryota</taxon>
        <taxon>Fungi</taxon>
        <taxon>Dikarya</taxon>
        <taxon>Basidiomycota</taxon>
        <taxon>Agaricomycotina</taxon>
        <taxon>Agaricomycetes</taxon>
        <taxon>Gloeophyllales</taxon>
        <taxon>Gloeophyllaceae</taxon>
        <taxon>Gloeophyllum</taxon>
    </lineage>
</organism>
<proteinExistence type="predicted"/>
<keyword evidence="3" id="KW-1185">Reference proteome</keyword>
<dbReference type="GeneID" id="19309383"/>
<dbReference type="EMBL" id="KB469299">
    <property type="protein sequence ID" value="EPQ57379.1"/>
    <property type="molecule type" value="Genomic_DNA"/>
</dbReference>